<feature type="repeat" description="PPR" evidence="2">
    <location>
        <begin position="514"/>
        <end position="544"/>
    </location>
</feature>
<dbReference type="InterPro" id="IPR046960">
    <property type="entry name" value="PPR_At4g14850-like_plant"/>
</dbReference>
<organism evidence="3">
    <name type="scientific">Sesamum radiatum</name>
    <name type="common">Black benniseed</name>
    <dbReference type="NCBI Taxonomy" id="300843"/>
    <lineage>
        <taxon>Eukaryota</taxon>
        <taxon>Viridiplantae</taxon>
        <taxon>Streptophyta</taxon>
        <taxon>Embryophyta</taxon>
        <taxon>Tracheophyta</taxon>
        <taxon>Spermatophyta</taxon>
        <taxon>Magnoliopsida</taxon>
        <taxon>eudicotyledons</taxon>
        <taxon>Gunneridae</taxon>
        <taxon>Pentapetalae</taxon>
        <taxon>asterids</taxon>
        <taxon>lamiids</taxon>
        <taxon>Lamiales</taxon>
        <taxon>Pedaliaceae</taxon>
        <taxon>Sesamum</taxon>
    </lineage>
</organism>
<keyword evidence="1" id="KW-0677">Repeat</keyword>
<dbReference type="Pfam" id="PF20431">
    <property type="entry name" value="E_motif"/>
    <property type="match status" value="1"/>
</dbReference>
<dbReference type="FunFam" id="1.25.40.10:FF:000227">
    <property type="entry name" value="Pentatricopeptide repeat-containing protein At3g13880"/>
    <property type="match status" value="1"/>
</dbReference>
<dbReference type="GO" id="GO:0003723">
    <property type="term" value="F:RNA binding"/>
    <property type="evidence" value="ECO:0007669"/>
    <property type="project" value="InterPro"/>
</dbReference>
<feature type="repeat" description="PPR" evidence="2">
    <location>
        <begin position="414"/>
        <end position="448"/>
    </location>
</feature>
<dbReference type="InterPro" id="IPR002885">
    <property type="entry name" value="PPR_rpt"/>
</dbReference>
<protein>
    <submittedName>
        <fullName evidence="3">Pentatricopeptide repeat-containing protein, mitochondrial</fullName>
    </submittedName>
</protein>
<evidence type="ECO:0000313" key="3">
    <source>
        <dbReference type="EMBL" id="KAL0377650.1"/>
    </source>
</evidence>
<dbReference type="InterPro" id="IPR046848">
    <property type="entry name" value="E_motif"/>
</dbReference>
<dbReference type="FunFam" id="1.25.40.10:FF:000780">
    <property type="entry name" value="Pentatricopeptide repeat-containing protein isoform A"/>
    <property type="match status" value="1"/>
</dbReference>
<dbReference type="Pfam" id="PF13041">
    <property type="entry name" value="PPR_2"/>
    <property type="match status" value="4"/>
</dbReference>
<dbReference type="InterPro" id="IPR011990">
    <property type="entry name" value="TPR-like_helical_dom_sf"/>
</dbReference>
<dbReference type="GO" id="GO:0009451">
    <property type="term" value="P:RNA modification"/>
    <property type="evidence" value="ECO:0007669"/>
    <property type="project" value="InterPro"/>
</dbReference>
<dbReference type="FunFam" id="1.25.40.10:FF:000669">
    <property type="entry name" value="Pentatricopeptide repeat-containing protein At4g33990"/>
    <property type="match status" value="1"/>
</dbReference>
<gene>
    <name evidence="3" type="ORF">Sradi_3070500</name>
</gene>
<dbReference type="SUPFAM" id="SSF48452">
    <property type="entry name" value="TPR-like"/>
    <property type="match status" value="1"/>
</dbReference>
<feature type="repeat" description="PPR" evidence="2">
    <location>
        <begin position="111"/>
        <end position="145"/>
    </location>
</feature>
<dbReference type="PANTHER" id="PTHR47926">
    <property type="entry name" value="PENTATRICOPEPTIDE REPEAT-CONTAINING PROTEIN"/>
    <property type="match status" value="1"/>
</dbReference>
<name>A0AAW2RCL4_SESRA</name>
<comment type="caution">
    <text evidence="3">The sequence shown here is derived from an EMBL/GenBank/DDBJ whole genome shotgun (WGS) entry which is preliminary data.</text>
</comment>
<sequence>MAAYFFTRLFDLQLHPRFPDFLRKLPVCFCSISTFAQRNQSSPFYKKTFSHIFQECSNGRALEPGRQAHALMIVSGFKPTIFVANCLLQMYIKCSRLEFASKVFDRMSDRDKVSWNAMIFGYSTSGKIELAQSFFDLMPERDVISWNSLISGYLQNGNCLKSIEIYMAMGRDGVGYDETTFAVILKACAALEDYNLGQQVHGVVVKSGFQDDVVTGSAMLDMYAKCKSLAESLCFFDQMPIKNWVSWSAVIAGSVQNDELVGGLKLFKEMQRAGIGVSQSIYASIFRSSAGLSDLRLGCQLHGHALKSDFGADTIVGTAMLDMYAKCENLLNARKVFNLLPNHNLQSYNALIIGYARSDLGYEGLQLFLLLLKSDLGFDEISLSGAFSACAVIKGHSEGMQVHGLAIKGPSQYNICVVNAILDMYGKCGALWEARQIFDEMDRRDAVSWNAVIAACEQNENEETLLLFVSMLQSGMEPDEYTYGSVLKACAGGQALHCGREIHGRVIKSGMGLDSFVGSVLVDMYCKCGMMEEAETLHERMEKQTLVSWNAIISGFSSNEQSEGAQKFFSRMLENGIKPDNFTYATVLDTCSNVANVGLGKQIHAQIIKQDLQSDVYIISTLVDMYSKCGNMQDSALMFEKSSKRDFVTWNAMICAYAHHGHGNEALQIFRTMQLEKIIPNHATFVAVLRACAHIGLVDEALRYFNLMQNDYGLQPQLEHYSSMVDVLGRSGRLIDALKLIQEMPFEADDVIWRTLLSICKMHGNVEVAEKAASALLQLDPQDSSAYVLLSNIYADAEMWSEVSKMRKIMRHGRLKKEPGCSWIEIQSEVHMFLVGDKAHPRCEEIYENLDMLIAEMKWDGYIPYGEITTSDGDTVDVKQELCAVSSF</sequence>
<dbReference type="AlphaFoldDB" id="A0AAW2RCL4"/>
<evidence type="ECO:0000256" key="1">
    <source>
        <dbReference type="ARBA" id="ARBA00022737"/>
    </source>
</evidence>
<dbReference type="FunFam" id="1.25.40.10:FF:000031">
    <property type="entry name" value="Pentatricopeptide repeat-containing protein mitochondrial"/>
    <property type="match status" value="1"/>
</dbReference>
<dbReference type="PROSITE" id="PS51375">
    <property type="entry name" value="PPR"/>
    <property type="match status" value="5"/>
</dbReference>
<feature type="repeat" description="PPR" evidence="2">
    <location>
        <begin position="646"/>
        <end position="680"/>
    </location>
</feature>
<dbReference type="EMBL" id="JACGWJ010000013">
    <property type="protein sequence ID" value="KAL0377650.1"/>
    <property type="molecule type" value="Genomic_DNA"/>
</dbReference>
<dbReference type="NCBIfam" id="TIGR00756">
    <property type="entry name" value="PPR"/>
    <property type="match status" value="5"/>
</dbReference>
<reference evidence="3" key="1">
    <citation type="submission" date="2020-06" db="EMBL/GenBank/DDBJ databases">
        <authorList>
            <person name="Li T."/>
            <person name="Hu X."/>
            <person name="Zhang T."/>
            <person name="Song X."/>
            <person name="Zhang H."/>
            <person name="Dai N."/>
            <person name="Sheng W."/>
            <person name="Hou X."/>
            <person name="Wei L."/>
        </authorList>
    </citation>
    <scope>NUCLEOTIDE SEQUENCE</scope>
    <source>
        <strain evidence="3">G02</strain>
        <tissue evidence="3">Leaf</tissue>
    </source>
</reference>
<accession>A0AAW2RCL4</accession>
<dbReference type="PANTHER" id="PTHR47926:SF406">
    <property type="entry name" value="REPEAT (PPR) SUPERFAMILY PROTEIN, PUTATIVE-RELATED"/>
    <property type="match status" value="1"/>
</dbReference>
<dbReference type="Pfam" id="PF20430">
    <property type="entry name" value="Eplus_motif"/>
    <property type="match status" value="1"/>
</dbReference>
<dbReference type="Gene3D" id="1.25.40.10">
    <property type="entry name" value="Tetratricopeptide repeat domain"/>
    <property type="match status" value="6"/>
</dbReference>
<proteinExistence type="predicted"/>
<reference evidence="3" key="2">
    <citation type="journal article" date="2024" name="Plant">
        <title>Genomic evolution and insights into agronomic trait innovations of Sesamum species.</title>
        <authorList>
            <person name="Miao H."/>
            <person name="Wang L."/>
            <person name="Qu L."/>
            <person name="Liu H."/>
            <person name="Sun Y."/>
            <person name="Le M."/>
            <person name="Wang Q."/>
            <person name="Wei S."/>
            <person name="Zheng Y."/>
            <person name="Lin W."/>
            <person name="Duan Y."/>
            <person name="Cao H."/>
            <person name="Xiong S."/>
            <person name="Wang X."/>
            <person name="Wei L."/>
            <person name="Li C."/>
            <person name="Ma Q."/>
            <person name="Ju M."/>
            <person name="Zhao R."/>
            <person name="Li G."/>
            <person name="Mu C."/>
            <person name="Tian Q."/>
            <person name="Mei H."/>
            <person name="Zhang T."/>
            <person name="Gao T."/>
            <person name="Zhang H."/>
        </authorList>
    </citation>
    <scope>NUCLEOTIDE SEQUENCE</scope>
    <source>
        <strain evidence="3">G02</strain>
    </source>
</reference>
<dbReference type="InterPro" id="IPR046849">
    <property type="entry name" value="E2_motif"/>
</dbReference>
<feature type="repeat" description="PPR" evidence="2">
    <location>
        <begin position="545"/>
        <end position="579"/>
    </location>
</feature>
<dbReference type="Pfam" id="PF01535">
    <property type="entry name" value="PPR"/>
    <property type="match status" value="6"/>
</dbReference>
<evidence type="ECO:0000256" key="2">
    <source>
        <dbReference type="PROSITE-ProRule" id="PRU00708"/>
    </source>
</evidence>
<dbReference type="FunFam" id="1.25.40.10:FF:000366">
    <property type="entry name" value="Pentatricopeptide (PPR) repeat-containing protein"/>
    <property type="match status" value="1"/>
</dbReference>